<evidence type="ECO:0000313" key="2">
    <source>
        <dbReference type="Proteomes" id="UP000481360"/>
    </source>
</evidence>
<keyword evidence="2" id="KW-1185">Reference proteome</keyword>
<proteinExistence type="predicted"/>
<evidence type="ECO:0000313" key="1">
    <source>
        <dbReference type="EMBL" id="NGY59476.1"/>
    </source>
</evidence>
<gene>
    <name evidence="1" type="ORF">G7043_11120</name>
</gene>
<organism evidence="1 2">
    <name type="scientific">Lentzea alba</name>
    <dbReference type="NCBI Taxonomy" id="2714351"/>
    <lineage>
        <taxon>Bacteria</taxon>
        <taxon>Bacillati</taxon>
        <taxon>Actinomycetota</taxon>
        <taxon>Actinomycetes</taxon>
        <taxon>Pseudonocardiales</taxon>
        <taxon>Pseudonocardiaceae</taxon>
        <taxon>Lentzea</taxon>
    </lineage>
</organism>
<name>A0A7C9VS72_9PSEU</name>
<dbReference type="RefSeq" id="WP_166045476.1">
    <property type="nucleotide sequence ID" value="NZ_JAAMPJ010000002.1"/>
</dbReference>
<accession>A0A7C9VS72</accession>
<dbReference type="AlphaFoldDB" id="A0A7C9VS72"/>
<sequence>MTELLRRAVALVPDDACSDAGCSAADVREYLKQDEWEFALDLLGDFDGLVWQTSEYWKLLAAAAEEMYLPSEWFHWREAETRLGLVRVDLHLVPGARKVPIPRAGVLRPLWDVGGGDLRVARMWVESKPELEPGGRAVVRLLARSPEAWRHLAVGDEITMHEAPPVAGRATVIEYVGVGETRPRDR</sequence>
<reference evidence="1 2" key="1">
    <citation type="submission" date="2020-03" db="EMBL/GenBank/DDBJ databases">
        <title>Isolation and identification of active actinomycetes.</title>
        <authorList>
            <person name="Sun X."/>
        </authorList>
    </citation>
    <scope>NUCLEOTIDE SEQUENCE [LARGE SCALE GENOMIC DNA]</scope>
    <source>
        <strain evidence="1 2">NEAU-D13</strain>
    </source>
</reference>
<dbReference type="Proteomes" id="UP000481360">
    <property type="component" value="Unassembled WGS sequence"/>
</dbReference>
<dbReference type="EMBL" id="JAAMPJ010000002">
    <property type="protein sequence ID" value="NGY59476.1"/>
    <property type="molecule type" value="Genomic_DNA"/>
</dbReference>
<protein>
    <submittedName>
        <fullName evidence="1">Uncharacterized protein</fullName>
    </submittedName>
</protein>
<comment type="caution">
    <text evidence="1">The sequence shown here is derived from an EMBL/GenBank/DDBJ whole genome shotgun (WGS) entry which is preliminary data.</text>
</comment>